<dbReference type="Proteomes" id="UP000823935">
    <property type="component" value="Unassembled WGS sequence"/>
</dbReference>
<feature type="coiled-coil region" evidence="9">
    <location>
        <begin position="521"/>
        <end position="572"/>
    </location>
</feature>
<organism evidence="11 12">
    <name type="scientific">Candidatus Limivivens intestinipullorum</name>
    <dbReference type="NCBI Taxonomy" id="2840858"/>
    <lineage>
        <taxon>Bacteria</taxon>
        <taxon>Bacillati</taxon>
        <taxon>Bacillota</taxon>
        <taxon>Clostridia</taxon>
        <taxon>Lachnospirales</taxon>
        <taxon>Lachnospiraceae</taxon>
        <taxon>Lachnospiraceae incertae sedis</taxon>
        <taxon>Candidatus Limivivens</taxon>
    </lineage>
</organism>
<dbReference type="SMART" id="SM00533">
    <property type="entry name" value="MUTSd"/>
    <property type="match status" value="1"/>
</dbReference>
<evidence type="ECO:0000256" key="8">
    <source>
        <dbReference type="HAMAP-Rule" id="MF_00092"/>
    </source>
</evidence>
<evidence type="ECO:0000256" key="3">
    <source>
        <dbReference type="ARBA" id="ARBA00022741"/>
    </source>
</evidence>
<evidence type="ECO:0000259" key="10">
    <source>
        <dbReference type="PROSITE" id="PS50828"/>
    </source>
</evidence>
<comment type="similarity">
    <text evidence="8">Belongs to the DNA mismatch repair MutS family. MutS2 subfamily.</text>
</comment>
<keyword evidence="2 8" id="KW-0699">rRNA-binding</keyword>
<evidence type="ECO:0000256" key="7">
    <source>
        <dbReference type="ARBA" id="ARBA00023125"/>
    </source>
</evidence>
<dbReference type="SMART" id="SM00534">
    <property type="entry name" value="MUTSac"/>
    <property type="match status" value="1"/>
</dbReference>
<feature type="domain" description="Smr" evidence="10">
    <location>
        <begin position="672"/>
        <end position="747"/>
    </location>
</feature>
<comment type="caution">
    <text evidence="11">The sequence shown here is derived from an EMBL/GenBank/DDBJ whole genome shotgun (WGS) entry which is preliminary data.</text>
</comment>
<dbReference type="PIRSF" id="PIRSF005814">
    <property type="entry name" value="MutS_YshD"/>
    <property type="match status" value="1"/>
</dbReference>
<accession>A0A9D1EUD7</accession>
<dbReference type="InterPro" id="IPR000432">
    <property type="entry name" value="DNA_mismatch_repair_MutS_C"/>
</dbReference>
<keyword evidence="7 8" id="KW-0238">DNA-binding</keyword>
<dbReference type="PANTHER" id="PTHR48466:SF2">
    <property type="entry name" value="OS10G0509000 PROTEIN"/>
    <property type="match status" value="1"/>
</dbReference>
<protein>
    <recommendedName>
        <fullName evidence="8">Endonuclease MutS2</fullName>
        <ecNumber evidence="8">3.1.-.-</ecNumber>
    </recommendedName>
    <alternativeName>
        <fullName evidence="8">Ribosome-associated protein quality control-upstream factor</fullName>
        <shortName evidence="8">RQC-upstream factor</shortName>
        <shortName evidence="8">RqcU</shortName>
        <ecNumber evidence="8">3.6.4.-</ecNumber>
    </alternativeName>
</protein>
<comment type="function">
    <text evidence="8">Endonuclease that is involved in the suppression of homologous recombination and thus may have a key role in the control of bacterial genetic diversity.</text>
</comment>
<reference evidence="11" key="1">
    <citation type="submission" date="2020-10" db="EMBL/GenBank/DDBJ databases">
        <authorList>
            <person name="Gilroy R."/>
        </authorList>
    </citation>
    <scope>NUCLEOTIDE SEQUENCE</scope>
    <source>
        <strain evidence="11">CHK190-19873</strain>
    </source>
</reference>
<keyword evidence="5 8" id="KW-0067">ATP-binding</keyword>
<evidence type="ECO:0000256" key="9">
    <source>
        <dbReference type="SAM" id="Coils"/>
    </source>
</evidence>
<reference evidence="11" key="2">
    <citation type="journal article" date="2021" name="PeerJ">
        <title>Extensive microbial diversity within the chicken gut microbiome revealed by metagenomics and culture.</title>
        <authorList>
            <person name="Gilroy R."/>
            <person name="Ravi A."/>
            <person name="Getino M."/>
            <person name="Pursley I."/>
            <person name="Horton D.L."/>
            <person name="Alikhan N.F."/>
            <person name="Baker D."/>
            <person name="Gharbi K."/>
            <person name="Hall N."/>
            <person name="Watson M."/>
            <person name="Adriaenssens E.M."/>
            <person name="Foster-Nyarko E."/>
            <person name="Jarju S."/>
            <person name="Secka A."/>
            <person name="Antonio M."/>
            <person name="Oren A."/>
            <person name="Chaudhuri R.R."/>
            <person name="La Ragione R."/>
            <person name="Hildebrand F."/>
            <person name="Pallen M.J."/>
        </authorList>
    </citation>
    <scope>NUCLEOTIDE SEQUENCE</scope>
    <source>
        <strain evidence="11">CHK190-19873</strain>
    </source>
</reference>
<evidence type="ECO:0000313" key="11">
    <source>
        <dbReference type="EMBL" id="HIS32440.1"/>
    </source>
</evidence>
<dbReference type="GO" id="GO:0030983">
    <property type="term" value="F:mismatched DNA binding"/>
    <property type="evidence" value="ECO:0007669"/>
    <property type="project" value="InterPro"/>
</dbReference>
<dbReference type="GO" id="GO:0019843">
    <property type="term" value="F:rRNA binding"/>
    <property type="evidence" value="ECO:0007669"/>
    <property type="project" value="UniProtKB-UniRule"/>
</dbReference>
<dbReference type="InterPro" id="IPR036187">
    <property type="entry name" value="DNA_mismatch_repair_MutS_sf"/>
</dbReference>
<dbReference type="Pfam" id="PF01713">
    <property type="entry name" value="Smr"/>
    <property type="match status" value="1"/>
</dbReference>
<dbReference type="InterPro" id="IPR036063">
    <property type="entry name" value="Smr_dom_sf"/>
</dbReference>
<dbReference type="SUPFAM" id="SSF160443">
    <property type="entry name" value="SMR domain-like"/>
    <property type="match status" value="1"/>
</dbReference>
<dbReference type="InterPro" id="IPR005747">
    <property type="entry name" value="MutS2"/>
</dbReference>
<dbReference type="EC" id="3.1.-.-" evidence="8"/>
<dbReference type="CDD" id="cd03280">
    <property type="entry name" value="ABC_MutS2"/>
    <property type="match status" value="1"/>
</dbReference>
<keyword evidence="1 8" id="KW-0540">Nuclease</keyword>
<dbReference type="GO" id="GO:0140664">
    <property type="term" value="F:ATP-dependent DNA damage sensor activity"/>
    <property type="evidence" value="ECO:0007669"/>
    <property type="project" value="InterPro"/>
</dbReference>
<evidence type="ECO:0000256" key="6">
    <source>
        <dbReference type="ARBA" id="ARBA00022884"/>
    </source>
</evidence>
<proteinExistence type="inferred from homology"/>
<dbReference type="Pfam" id="PF00488">
    <property type="entry name" value="MutS_V"/>
    <property type="match status" value="1"/>
</dbReference>
<evidence type="ECO:0000313" key="12">
    <source>
        <dbReference type="Proteomes" id="UP000823935"/>
    </source>
</evidence>
<dbReference type="Gene3D" id="3.30.1370.110">
    <property type="match status" value="1"/>
</dbReference>
<dbReference type="GO" id="GO:0045910">
    <property type="term" value="P:negative regulation of DNA recombination"/>
    <property type="evidence" value="ECO:0007669"/>
    <property type="project" value="InterPro"/>
</dbReference>
<comment type="subunit">
    <text evidence="8">Homodimer. Binds to stalled ribosomes, contacting rRNA.</text>
</comment>
<dbReference type="GO" id="GO:0006298">
    <property type="term" value="P:mismatch repair"/>
    <property type="evidence" value="ECO:0007669"/>
    <property type="project" value="InterPro"/>
</dbReference>
<dbReference type="InterPro" id="IPR046893">
    <property type="entry name" value="MSSS"/>
</dbReference>
<dbReference type="InterPro" id="IPR045076">
    <property type="entry name" value="MutS"/>
</dbReference>
<dbReference type="EC" id="3.6.4.-" evidence="8"/>
<dbReference type="GO" id="GO:0072344">
    <property type="term" value="P:rescue of stalled ribosome"/>
    <property type="evidence" value="ECO:0007669"/>
    <property type="project" value="UniProtKB-UniRule"/>
</dbReference>
<dbReference type="GO" id="GO:0043023">
    <property type="term" value="F:ribosomal large subunit binding"/>
    <property type="evidence" value="ECO:0007669"/>
    <property type="project" value="UniProtKB-UniRule"/>
</dbReference>
<dbReference type="HAMAP" id="MF_00092">
    <property type="entry name" value="MutS2"/>
    <property type="match status" value="1"/>
</dbReference>
<evidence type="ECO:0000256" key="2">
    <source>
        <dbReference type="ARBA" id="ARBA00022730"/>
    </source>
</evidence>
<sequence>MNEKALRVLEYNKIIGRLAEFAGSGQAKERCRALLPGSRLADIRAALRETSDAAVRLSKKGYLSFQGIGDIRGSLKRLEIGGILSTGELLEIANLLEICERIKSYGCRDIPEEQKDSLDDRFADLRLLAEFTAEIRHCIPSEEEISDNASPGLRQVRRAIRHVNDKIHTKLASMVSGSARAYLQDAVVTMRNGRFCIPVKAAHKTQIPGMIHDQSSSGSTLFVEPTAVMKLNNELRELEIQEEKEIQKILASLSAMAAENLSALSADVRILTELDFIFAKAKLSISYDGAEPLFNENGWIDIRKGRHPLLDKRKAVPIDIRLGREYRLLIITGPNTGGKTVSLKTVGLFTLMGQAGLHIPALPDSELSVFEEVFADIGDEQSIEQSLSTFSSHMTNVSEILKRANEKSLALFDELGAGTDPVEGAALATAILANLRQRGICTMATTHYSELKVYALATPGVENGCCEFDVETLRPTYRLLIGIPGRSNAFAISEKLGIPSEIIEDAKGRMAEEKEGFSDLLSGLEQSRLMLEKERKEAEARNAKAAALEAELERKTRKLEEEREQLLREAGEKAGKALRDAPDCAKGPEELTLGELKIGMPVKIRSMNLKGTVSTLPNAKGDLYVQIGAFRSRVNWKELERSDEEEAHTLAKNRTGAGKIRMSKSMNVSAEINLTGKNADDALAELDKYLDDAVIAHVPQIWIVHGKGTGALRKAVHHYLRRQKNVDSYRLGELAEGGEGVTIVRLKKSS</sequence>
<dbReference type="SUPFAM" id="SSF48334">
    <property type="entry name" value="DNA repair protein MutS, domain III"/>
    <property type="match status" value="1"/>
</dbReference>
<dbReference type="GO" id="GO:0004519">
    <property type="term" value="F:endonuclease activity"/>
    <property type="evidence" value="ECO:0007669"/>
    <property type="project" value="UniProtKB-UniRule"/>
</dbReference>
<dbReference type="Pfam" id="PF20297">
    <property type="entry name" value="MSSS"/>
    <property type="match status" value="1"/>
</dbReference>
<evidence type="ECO:0000256" key="4">
    <source>
        <dbReference type="ARBA" id="ARBA00022801"/>
    </source>
</evidence>
<gene>
    <name evidence="8" type="primary">mutS2</name>
    <name evidence="8" type="synonym">rqcU</name>
    <name evidence="11" type="ORF">IAB44_12995</name>
</gene>
<dbReference type="SMART" id="SM00463">
    <property type="entry name" value="SMR"/>
    <property type="match status" value="1"/>
</dbReference>
<dbReference type="PROSITE" id="PS50828">
    <property type="entry name" value="SMR"/>
    <property type="match status" value="1"/>
</dbReference>
<dbReference type="Gene3D" id="3.40.50.300">
    <property type="entry name" value="P-loop containing nucleotide triphosphate hydrolases"/>
    <property type="match status" value="1"/>
</dbReference>
<keyword evidence="8 11" id="KW-0255">Endonuclease</keyword>
<dbReference type="GO" id="GO:0016887">
    <property type="term" value="F:ATP hydrolysis activity"/>
    <property type="evidence" value="ECO:0007669"/>
    <property type="project" value="InterPro"/>
</dbReference>
<feature type="binding site" evidence="8">
    <location>
        <begin position="333"/>
        <end position="340"/>
    </location>
    <ligand>
        <name>ATP</name>
        <dbReference type="ChEBI" id="CHEBI:30616"/>
    </ligand>
</feature>
<dbReference type="SUPFAM" id="SSF52540">
    <property type="entry name" value="P-loop containing nucleoside triphosphate hydrolases"/>
    <property type="match status" value="1"/>
</dbReference>
<keyword evidence="6 8" id="KW-0694">RNA-binding</keyword>
<keyword evidence="4 8" id="KW-0378">Hydrolase</keyword>
<dbReference type="InterPro" id="IPR027417">
    <property type="entry name" value="P-loop_NTPase"/>
</dbReference>
<dbReference type="EMBL" id="DVIQ01000081">
    <property type="protein sequence ID" value="HIS32440.1"/>
    <property type="molecule type" value="Genomic_DNA"/>
</dbReference>
<dbReference type="InterPro" id="IPR002625">
    <property type="entry name" value="Smr_dom"/>
</dbReference>
<dbReference type="NCBIfam" id="TIGR01069">
    <property type="entry name" value="mutS2"/>
    <property type="match status" value="1"/>
</dbReference>
<name>A0A9D1EUD7_9FIRM</name>
<evidence type="ECO:0000256" key="1">
    <source>
        <dbReference type="ARBA" id="ARBA00022722"/>
    </source>
</evidence>
<dbReference type="GO" id="GO:0005524">
    <property type="term" value="F:ATP binding"/>
    <property type="evidence" value="ECO:0007669"/>
    <property type="project" value="UniProtKB-UniRule"/>
</dbReference>
<dbReference type="FunFam" id="3.40.50.300:FF:000830">
    <property type="entry name" value="Endonuclease MutS2"/>
    <property type="match status" value="1"/>
</dbReference>
<comment type="function">
    <text evidence="8">Acts as a ribosome collision sensor, splitting the ribosome into its 2 subunits. Detects stalled/collided 70S ribosomes which it binds and splits by an ATP-hydrolysis driven conformational change. Acts upstream of the ribosome quality control system (RQC), a ribosome-associated complex that mediates the extraction of incompletely synthesized nascent chains from stalled ribosomes and their subsequent degradation. Probably generates substrates for RQC.</text>
</comment>
<keyword evidence="3 8" id="KW-0547">Nucleotide-binding</keyword>
<dbReference type="InterPro" id="IPR007696">
    <property type="entry name" value="DNA_mismatch_repair_MutS_core"/>
</dbReference>
<evidence type="ECO:0000256" key="5">
    <source>
        <dbReference type="ARBA" id="ARBA00022840"/>
    </source>
</evidence>
<dbReference type="PROSITE" id="PS00486">
    <property type="entry name" value="DNA_MISMATCH_REPAIR_2"/>
    <property type="match status" value="1"/>
</dbReference>
<keyword evidence="9" id="KW-0175">Coiled coil</keyword>
<dbReference type="AlphaFoldDB" id="A0A9D1EUD7"/>
<dbReference type="PANTHER" id="PTHR48466">
    <property type="entry name" value="OS10G0509000 PROTEIN-RELATED"/>
    <property type="match status" value="1"/>
</dbReference>